<reference evidence="4" key="1">
    <citation type="submission" date="2018-06" db="EMBL/GenBank/DDBJ databases">
        <authorList>
            <person name="Zhirakovskaya E."/>
        </authorList>
    </citation>
    <scope>NUCLEOTIDE SEQUENCE</scope>
</reference>
<evidence type="ECO:0000256" key="2">
    <source>
        <dbReference type="ARBA" id="ARBA00023002"/>
    </source>
</evidence>
<dbReference type="InterPro" id="IPR000415">
    <property type="entry name" value="Nitroreductase-like"/>
</dbReference>
<evidence type="ECO:0000259" key="3">
    <source>
        <dbReference type="Pfam" id="PF00881"/>
    </source>
</evidence>
<dbReference type="AlphaFoldDB" id="A0A3B0YWL3"/>
<dbReference type="CDD" id="cd02137">
    <property type="entry name" value="MhqN-like"/>
    <property type="match status" value="1"/>
</dbReference>
<dbReference type="Gene3D" id="3.40.109.10">
    <property type="entry name" value="NADH Oxidase"/>
    <property type="match status" value="1"/>
</dbReference>
<proteinExistence type="inferred from homology"/>
<protein>
    <submittedName>
        <fullName evidence="4">Oxygen-insensitive NAD(P)H nitroreductase / Dihydropteridine reductase</fullName>
        <ecNumber evidence="4">1.-.-.-</ecNumber>
        <ecNumber evidence="4">1.5.1.34</ecNumber>
    </submittedName>
</protein>
<dbReference type="Pfam" id="PF00881">
    <property type="entry name" value="Nitroreductase"/>
    <property type="match status" value="1"/>
</dbReference>
<gene>
    <name evidence="4" type="ORF">MNBD_GAMMA17-1900</name>
</gene>
<dbReference type="InterPro" id="IPR029479">
    <property type="entry name" value="Nitroreductase"/>
</dbReference>
<accession>A0A3B0YWL3</accession>
<name>A0A3B0YWL3_9ZZZZ</name>
<dbReference type="SUPFAM" id="SSF55469">
    <property type="entry name" value="FMN-dependent nitroreductase-like"/>
    <property type="match status" value="1"/>
</dbReference>
<sequence length="202" mass="22800">MNTIEAIQSRRSVKHFDPEHQMNNKERDEILSLAILSPSAFNIQHWRFVVADDAALREQLKAAAHGQEQVSDASMLVILCADLMAWQKQPARYWADAPDEVLSFILPAIDNFYRDKEQTQRDEAMRSCGIAAQTLMLSAKTFGYDSSPMVGFDFEQVAQLIQLPDDHIITMFVAIGKGIQPARPRAGQLALNEVVIKNRFEP</sequence>
<evidence type="ECO:0000313" key="4">
    <source>
        <dbReference type="EMBL" id="VAW85435.1"/>
    </source>
</evidence>
<dbReference type="PANTHER" id="PTHR43673:SF12">
    <property type="entry name" value="PROTEIN DRGA"/>
    <property type="match status" value="1"/>
</dbReference>
<dbReference type="EMBL" id="UOFQ01000023">
    <property type="protein sequence ID" value="VAW85435.1"/>
    <property type="molecule type" value="Genomic_DNA"/>
</dbReference>
<dbReference type="EC" id="1.5.1.34" evidence="4"/>
<organism evidence="4">
    <name type="scientific">hydrothermal vent metagenome</name>
    <dbReference type="NCBI Taxonomy" id="652676"/>
    <lineage>
        <taxon>unclassified sequences</taxon>
        <taxon>metagenomes</taxon>
        <taxon>ecological metagenomes</taxon>
    </lineage>
</organism>
<evidence type="ECO:0000256" key="1">
    <source>
        <dbReference type="ARBA" id="ARBA00007118"/>
    </source>
</evidence>
<keyword evidence="2 4" id="KW-0560">Oxidoreductase</keyword>
<dbReference type="GO" id="GO:0004155">
    <property type="term" value="F:6,7-dihydropteridine reductase activity"/>
    <property type="evidence" value="ECO:0007669"/>
    <property type="project" value="UniProtKB-EC"/>
</dbReference>
<dbReference type="PANTHER" id="PTHR43673">
    <property type="entry name" value="NAD(P)H NITROREDUCTASE YDGI-RELATED"/>
    <property type="match status" value="1"/>
</dbReference>
<dbReference type="EC" id="1.-.-.-" evidence="4"/>
<comment type="similarity">
    <text evidence="1">Belongs to the nitroreductase family.</text>
</comment>
<feature type="domain" description="Nitroreductase" evidence="3">
    <location>
        <begin position="7"/>
        <end position="177"/>
    </location>
</feature>